<feature type="compositionally biased region" description="Polar residues" evidence="1">
    <location>
        <begin position="97"/>
        <end position="110"/>
    </location>
</feature>
<protein>
    <submittedName>
        <fullName evidence="2">Uncharacterized protein</fullName>
    </submittedName>
</protein>
<name>A0A9W8GS54_9FUNG</name>
<evidence type="ECO:0000313" key="3">
    <source>
        <dbReference type="Proteomes" id="UP001151516"/>
    </source>
</evidence>
<gene>
    <name evidence="2" type="ORF">IWW39_000428</name>
</gene>
<feature type="compositionally biased region" description="Polar residues" evidence="1">
    <location>
        <begin position="195"/>
        <end position="210"/>
    </location>
</feature>
<comment type="caution">
    <text evidence="2">The sequence shown here is derived from an EMBL/GenBank/DDBJ whole genome shotgun (WGS) entry which is preliminary data.</text>
</comment>
<proteinExistence type="predicted"/>
<sequence>MPARAKRYTFADTSFRQARTTQQPVHAWKKVWTTPAHLPDEAGQTVVHEDEDEEIASSLASQLPPDVATDPVPISDQVSSPVLPSDNADQGVPPQPTDNSATQGNDSAGQAENAVEAAVAAVEDVAAATYSAHAIGNINATAGFDYPAPDREDMSVDGDNSAPASPPAAVDSMSATMPLPEPVAQPAAEDGGAANYTNDNETTNSNEQGQ</sequence>
<feature type="region of interest" description="Disordered" evidence="1">
    <location>
        <begin position="136"/>
        <end position="210"/>
    </location>
</feature>
<feature type="compositionally biased region" description="Low complexity" evidence="1">
    <location>
        <begin position="161"/>
        <end position="175"/>
    </location>
</feature>
<dbReference type="Proteomes" id="UP001151516">
    <property type="component" value="Unassembled WGS sequence"/>
</dbReference>
<dbReference type="OrthoDB" id="5550110at2759"/>
<feature type="region of interest" description="Disordered" evidence="1">
    <location>
        <begin position="35"/>
        <end position="115"/>
    </location>
</feature>
<reference evidence="2" key="1">
    <citation type="submission" date="2022-07" db="EMBL/GenBank/DDBJ databases">
        <title>Phylogenomic reconstructions and comparative analyses of Kickxellomycotina fungi.</title>
        <authorList>
            <person name="Reynolds N.K."/>
            <person name="Stajich J.E."/>
            <person name="Barry K."/>
            <person name="Grigoriev I.V."/>
            <person name="Crous P."/>
            <person name="Smith M.E."/>
        </authorList>
    </citation>
    <scope>NUCLEOTIDE SEQUENCE</scope>
    <source>
        <strain evidence="2">CBS 109367</strain>
    </source>
</reference>
<evidence type="ECO:0000256" key="1">
    <source>
        <dbReference type="SAM" id="MobiDB-lite"/>
    </source>
</evidence>
<keyword evidence="3" id="KW-1185">Reference proteome</keyword>
<accession>A0A9W8GS54</accession>
<dbReference type="AlphaFoldDB" id="A0A9W8GS54"/>
<dbReference type="EMBL" id="JANBTX010000006">
    <property type="protein sequence ID" value="KAJ2690919.1"/>
    <property type="molecule type" value="Genomic_DNA"/>
</dbReference>
<evidence type="ECO:0000313" key="2">
    <source>
        <dbReference type="EMBL" id="KAJ2690919.1"/>
    </source>
</evidence>
<organism evidence="2 3">
    <name type="scientific">Coemansia spiralis</name>
    <dbReference type="NCBI Taxonomy" id="417178"/>
    <lineage>
        <taxon>Eukaryota</taxon>
        <taxon>Fungi</taxon>
        <taxon>Fungi incertae sedis</taxon>
        <taxon>Zoopagomycota</taxon>
        <taxon>Kickxellomycotina</taxon>
        <taxon>Kickxellomycetes</taxon>
        <taxon>Kickxellales</taxon>
        <taxon>Kickxellaceae</taxon>
        <taxon>Coemansia</taxon>
    </lineage>
</organism>